<dbReference type="RefSeq" id="WP_143948266.1">
    <property type="nucleotide sequence ID" value="NZ_BAABMB010000002.1"/>
</dbReference>
<reference evidence="1 2" key="1">
    <citation type="submission" date="2019-07" db="EMBL/GenBank/DDBJ databases">
        <title>Qingshengfaniella alkalisoli gen. nov., sp. nov., isolated from saline soil.</title>
        <authorList>
            <person name="Xu L."/>
            <person name="Huang X.-X."/>
            <person name="Sun J.-Q."/>
        </authorList>
    </citation>
    <scope>NUCLEOTIDE SEQUENCE [LARGE SCALE GENOMIC DNA]</scope>
    <source>
        <strain evidence="1 2">DSM 27279</strain>
    </source>
</reference>
<sequence length="83" mass="8737">MSTISRLDWARSGTRIGRAALLGLALSMGTADVALAQRMTEQARPRATLTIAVPGASYARLPYLVAEGAVLIVARSEQQVPAT</sequence>
<organism evidence="1 2">
    <name type="scientific">Verticiella sediminum</name>
    <dbReference type="NCBI Taxonomy" id="1247510"/>
    <lineage>
        <taxon>Bacteria</taxon>
        <taxon>Pseudomonadati</taxon>
        <taxon>Pseudomonadota</taxon>
        <taxon>Betaproteobacteria</taxon>
        <taxon>Burkholderiales</taxon>
        <taxon>Alcaligenaceae</taxon>
        <taxon>Verticiella</taxon>
    </lineage>
</organism>
<accession>A0A556ARK6</accession>
<gene>
    <name evidence="1" type="ORF">FOZ76_10765</name>
</gene>
<dbReference type="AlphaFoldDB" id="A0A556ARK6"/>
<proteinExistence type="predicted"/>
<protein>
    <submittedName>
        <fullName evidence="1">Uncharacterized protein</fullName>
    </submittedName>
</protein>
<dbReference type="Proteomes" id="UP000318405">
    <property type="component" value="Unassembled WGS sequence"/>
</dbReference>
<name>A0A556ARK6_9BURK</name>
<comment type="caution">
    <text evidence="1">The sequence shown here is derived from an EMBL/GenBank/DDBJ whole genome shotgun (WGS) entry which is preliminary data.</text>
</comment>
<keyword evidence="2" id="KW-1185">Reference proteome</keyword>
<evidence type="ECO:0000313" key="2">
    <source>
        <dbReference type="Proteomes" id="UP000318405"/>
    </source>
</evidence>
<evidence type="ECO:0000313" key="1">
    <source>
        <dbReference type="EMBL" id="TSH95570.1"/>
    </source>
</evidence>
<dbReference type="EMBL" id="VLTJ01000021">
    <property type="protein sequence ID" value="TSH95570.1"/>
    <property type="molecule type" value="Genomic_DNA"/>
</dbReference>